<keyword evidence="13" id="KW-1185">Reference proteome</keyword>
<feature type="transmembrane region" description="Helical" evidence="9">
    <location>
        <begin position="245"/>
        <end position="267"/>
    </location>
</feature>
<dbReference type="GO" id="GO:0034775">
    <property type="term" value="P:glutathione transmembrane transport"/>
    <property type="evidence" value="ECO:0007669"/>
    <property type="project" value="InterPro"/>
</dbReference>
<dbReference type="PROSITE" id="PS50929">
    <property type="entry name" value="ABC_TM1F"/>
    <property type="match status" value="1"/>
</dbReference>
<feature type="domain" description="ABC transporter" evidence="10">
    <location>
        <begin position="335"/>
        <end position="570"/>
    </location>
</feature>
<dbReference type="InterPro" id="IPR003593">
    <property type="entry name" value="AAA+_ATPase"/>
</dbReference>
<proteinExistence type="predicted"/>
<gene>
    <name evidence="12" type="ORF">KDA_53850</name>
</gene>
<protein>
    <submittedName>
        <fullName evidence="12">Thiol reductant ABC exporter subunit CydC</fullName>
    </submittedName>
</protein>
<evidence type="ECO:0000256" key="7">
    <source>
        <dbReference type="ARBA" id="ARBA00022989"/>
    </source>
</evidence>
<evidence type="ECO:0000256" key="1">
    <source>
        <dbReference type="ARBA" id="ARBA00004651"/>
    </source>
</evidence>
<dbReference type="Pfam" id="PF00664">
    <property type="entry name" value="ABC_membrane"/>
    <property type="match status" value="1"/>
</dbReference>
<dbReference type="FunFam" id="3.40.50.300:FF:000221">
    <property type="entry name" value="Multidrug ABC transporter ATP-binding protein"/>
    <property type="match status" value="1"/>
</dbReference>
<feature type="domain" description="ABC transmembrane type-1" evidence="11">
    <location>
        <begin position="16"/>
        <end position="305"/>
    </location>
</feature>
<keyword evidence="5" id="KW-0547">Nucleotide-binding</keyword>
<keyword evidence="3" id="KW-1003">Cell membrane</keyword>
<dbReference type="InterPro" id="IPR036640">
    <property type="entry name" value="ABC1_TM_sf"/>
</dbReference>
<dbReference type="PROSITE" id="PS00211">
    <property type="entry name" value="ABC_TRANSPORTER_1"/>
    <property type="match status" value="1"/>
</dbReference>
<dbReference type="SUPFAM" id="SSF52540">
    <property type="entry name" value="P-loop containing nucleoside triphosphate hydrolases"/>
    <property type="match status" value="1"/>
</dbReference>
<dbReference type="PANTHER" id="PTHR43394:SF1">
    <property type="entry name" value="ATP-BINDING CASSETTE SUB-FAMILY B MEMBER 10, MITOCHONDRIAL"/>
    <property type="match status" value="1"/>
</dbReference>
<dbReference type="GO" id="GO:0005524">
    <property type="term" value="F:ATP binding"/>
    <property type="evidence" value="ECO:0007669"/>
    <property type="project" value="UniProtKB-KW"/>
</dbReference>
<dbReference type="InterPro" id="IPR011527">
    <property type="entry name" value="ABC1_TM_dom"/>
</dbReference>
<evidence type="ECO:0000259" key="10">
    <source>
        <dbReference type="PROSITE" id="PS50893"/>
    </source>
</evidence>
<feature type="transmembrane region" description="Helical" evidence="9">
    <location>
        <begin position="12"/>
        <end position="35"/>
    </location>
</feature>
<dbReference type="InterPro" id="IPR017871">
    <property type="entry name" value="ABC_transporter-like_CS"/>
</dbReference>
<evidence type="ECO:0000256" key="6">
    <source>
        <dbReference type="ARBA" id="ARBA00022840"/>
    </source>
</evidence>
<dbReference type="EMBL" id="BIFT01000002">
    <property type="protein sequence ID" value="GCE29901.1"/>
    <property type="molecule type" value="Genomic_DNA"/>
</dbReference>
<dbReference type="OrthoDB" id="9762778at2"/>
<dbReference type="Gene3D" id="3.40.50.300">
    <property type="entry name" value="P-loop containing nucleotide triphosphate hydrolases"/>
    <property type="match status" value="1"/>
</dbReference>
<dbReference type="InterPro" id="IPR027417">
    <property type="entry name" value="P-loop_NTPase"/>
</dbReference>
<keyword evidence="4 9" id="KW-0812">Transmembrane</keyword>
<reference evidence="13" key="1">
    <citation type="submission" date="2018-12" db="EMBL/GenBank/DDBJ databases">
        <title>Tengunoibacter tsumagoiensis gen. nov., sp. nov., Dictyobacter kobayashii sp. nov., D. alpinus sp. nov., and D. joshuensis sp. nov. and description of Dictyobacteraceae fam. nov. within the order Ktedonobacterales isolated from Tengu-no-mugimeshi.</title>
        <authorList>
            <person name="Wang C.M."/>
            <person name="Zheng Y."/>
            <person name="Sakai Y."/>
            <person name="Toyoda A."/>
            <person name="Minakuchi Y."/>
            <person name="Abe K."/>
            <person name="Yokota A."/>
            <person name="Yabe S."/>
        </authorList>
    </citation>
    <scope>NUCLEOTIDE SEQUENCE [LARGE SCALE GENOMIC DNA]</scope>
    <source>
        <strain evidence="13">Uno16</strain>
    </source>
</reference>
<dbReference type="SMART" id="SM00382">
    <property type="entry name" value="AAA"/>
    <property type="match status" value="1"/>
</dbReference>
<dbReference type="PROSITE" id="PS51257">
    <property type="entry name" value="PROKAR_LIPOPROTEIN"/>
    <property type="match status" value="1"/>
</dbReference>
<dbReference type="RefSeq" id="WP_126630083.1">
    <property type="nucleotide sequence ID" value="NZ_BIFT01000002.1"/>
</dbReference>
<dbReference type="GO" id="GO:0016887">
    <property type="term" value="F:ATP hydrolysis activity"/>
    <property type="evidence" value="ECO:0007669"/>
    <property type="project" value="InterPro"/>
</dbReference>
<dbReference type="Proteomes" id="UP000287171">
    <property type="component" value="Unassembled WGS sequence"/>
</dbReference>
<keyword evidence="6" id="KW-0067">ATP-binding</keyword>
<evidence type="ECO:0000256" key="4">
    <source>
        <dbReference type="ARBA" id="ARBA00022692"/>
    </source>
</evidence>
<name>A0A402BEP2_9CHLR</name>
<evidence type="ECO:0000256" key="3">
    <source>
        <dbReference type="ARBA" id="ARBA00022475"/>
    </source>
</evidence>
<keyword evidence="8 9" id="KW-0472">Membrane</keyword>
<dbReference type="InterPro" id="IPR003439">
    <property type="entry name" value="ABC_transporter-like_ATP-bd"/>
</dbReference>
<dbReference type="Pfam" id="PF00005">
    <property type="entry name" value="ABC_tran"/>
    <property type="match status" value="1"/>
</dbReference>
<dbReference type="Gene3D" id="1.20.1560.10">
    <property type="entry name" value="ABC transporter type 1, transmembrane domain"/>
    <property type="match status" value="1"/>
</dbReference>
<dbReference type="PROSITE" id="PS50893">
    <property type="entry name" value="ABC_TRANSPORTER_2"/>
    <property type="match status" value="1"/>
</dbReference>
<keyword evidence="7 9" id="KW-1133">Transmembrane helix</keyword>
<comment type="caution">
    <text evidence="12">The sequence shown here is derived from an EMBL/GenBank/DDBJ whole genome shotgun (WGS) entry which is preliminary data.</text>
</comment>
<dbReference type="InterPro" id="IPR014223">
    <property type="entry name" value="ABC_CydC/D"/>
</dbReference>
<evidence type="ECO:0000313" key="12">
    <source>
        <dbReference type="EMBL" id="GCE29901.1"/>
    </source>
</evidence>
<dbReference type="SUPFAM" id="SSF90123">
    <property type="entry name" value="ABC transporter transmembrane region"/>
    <property type="match status" value="1"/>
</dbReference>
<evidence type="ECO:0000256" key="9">
    <source>
        <dbReference type="SAM" id="Phobius"/>
    </source>
</evidence>
<organism evidence="12 13">
    <name type="scientific">Dictyobacter alpinus</name>
    <dbReference type="NCBI Taxonomy" id="2014873"/>
    <lineage>
        <taxon>Bacteria</taxon>
        <taxon>Bacillati</taxon>
        <taxon>Chloroflexota</taxon>
        <taxon>Ktedonobacteria</taxon>
        <taxon>Ktedonobacterales</taxon>
        <taxon>Dictyobacteraceae</taxon>
        <taxon>Dictyobacter</taxon>
    </lineage>
</organism>
<dbReference type="GO" id="GO:0045454">
    <property type="term" value="P:cell redox homeostasis"/>
    <property type="evidence" value="ECO:0007669"/>
    <property type="project" value="InterPro"/>
</dbReference>
<dbReference type="NCBIfam" id="TIGR02868">
    <property type="entry name" value="CydC"/>
    <property type="match status" value="1"/>
</dbReference>
<dbReference type="InterPro" id="IPR039421">
    <property type="entry name" value="Type_1_exporter"/>
</dbReference>
<evidence type="ECO:0000256" key="8">
    <source>
        <dbReference type="ARBA" id="ARBA00023136"/>
    </source>
</evidence>
<evidence type="ECO:0000259" key="11">
    <source>
        <dbReference type="PROSITE" id="PS50929"/>
    </source>
</evidence>
<keyword evidence="2" id="KW-0813">Transport</keyword>
<evidence type="ECO:0000313" key="13">
    <source>
        <dbReference type="Proteomes" id="UP000287171"/>
    </source>
</evidence>
<feature type="transmembrane region" description="Helical" evidence="9">
    <location>
        <begin position="129"/>
        <end position="151"/>
    </location>
</feature>
<evidence type="ECO:0000256" key="2">
    <source>
        <dbReference type="ARBA" id="ARBA00022448"/>
    </source>
</evidence>
<sequence length="578" mass="63635">MKTVRRLLTFLLAFRWLIILAILLGCIMVVSNMLLLGMAAYLIAEAALMPLMVMLVLPSAIVRLMSLSRSASRYGERLLSHNVTFRLLARLRADVYSRLEPLAPAHVLTYGSSDILTRLSADIEELQNLYLRAVAPILVALIISLLTFYAFAIFSPLLAWVAFAFLMVTGLGIPLLVGLLTRTIGKRQLALRAELRTLIVDDIQGVQDILAYGQAGRQQDRLAELDAQLASLQRRMALIAGLRQALTTLMSKVALWSLLALAIPLVTTKAINGVYLGCLALLILASFEAIQPLGQAFQSLGHSLAAGKRLFELVDAQPTITAPAEPLPAPEGRLLSFEHVSFAYGPGEAEILHDITLSIASGQRIALVGPSGTGKSTLARLALRFWDPTEGTVRIDGQDMRQYQPEDIRACISMVDQDTYLFNDTVRGNILLGNPNASSQEIEQALETAQLGTFVRQLPQGLDTWVGEQGLRLSGGERQRVAIARALLKNAPLLILDEVTANLDSQTEQELLQALTRLMGGRTTLMMTHRLINMEEMDEIIVLDQGRIRERGTHTHLLMQDGLYRRLFDIQNGMLTFG</sequence>
<dbReference type="GO" id="GO:0015421">
    <property type="term" value="F:ABC-type oligopeptide transporter activity"/>
    <property type="evidence" value="ECO:0007669"/>
    <property type="project" value="TreeGrafter"/>
</dbReference>
<feature type="transmembrane region" description="Helical" evidence="9">
    <location>
        <begin position="157"/>
        <end position="180"/>
    </location>
</feature>
<dbReference type="GO" id="GO:0005886">
    <property type="term" value="C:plasma membrane"/>
    <property type="evidence" value="ECO:0007669"/>
    <property type="project" value="UniProtKB-SubCell"/>
</dbReference>
<comment type="subcellular location">
    <subcellularLocation>
        <location evidence="1">Cell membrane</location>
        <topology evidence="1">Multi-pass membrane protein</topology>
    </subcellularLocation>
</comment>
<accession>A0A402BEP2</accession>
<dbReference type="CDD" id="cd18585">
    <property type="entry name" value="ABC_6TM_CydC"/>
    <property type="match status" value="1"/>
</dbReference>
<evidence type="ECO:0000256" key="5">
    <source>
        <dbReference type="ARBA" id="ARBA00022741"/>
    </source>
</evidence>
<dbReference type="AlphaFoldDB" id="A0A402BEP2"/>
<dbReference type="PANTHER" id="PTHR43394">
    <property type="entry name" value="ATP-DEPENDENT PERMEASE MDL1, MITOCHONDRIAL"/>
    <property type="match status" value="1"/>
</dbReference>
<feature type="transmembrane region" description="Helical" evidence="9">
    <location>
        <begin position="41"/>
        <end position="64"/>
    </location>
</feature>